<dbReference type="EMBL" id="MK249149">
    <property type="protein sequence ID" value="QCQ84685.1"/>
    <property type="molecule type" value="Genomic_DNA"/>
</dbReference>
<keyword evidence="4" id="KW-0167">Capsid protein</keyword>
<dbReference type="GO" id="GO:0005198">
    <property type="term" value="F:structural molecule activity"/>
    <property type="evidence" value="ECO:0007669"/>
    <property type="project" value="InterPro"/>
</dbReference>
<dbReference type="GO" id="GO:0039615">
    <property type="term" value="C:T=1 icosahedral viral capsid"/>
    <property type="evidence" value="ECO:0007669"/>
    <property type="project" value="UniProtKB-KW"/>
</dbReference>
<comment type="similarity">
    <text evidence="2">Belongs to the microviridae F protein family.</text>
</comment>
<evidence type="ECO:0000256" key="4">
    <source>
        <dbReference type="ARBA" id="ARBA00022561"/>
    </source>
</evidence>
<dbReference type="Gene3D" id="2.60.169.10">
    <property type="entry name" value="Microviridae F protein"/>
    <property type="match status" value="2"/>
</dbReference>
<organism evidence="6">
    <name type="scientific">Blackfly microvirus SF02</name>
    <dbReference type="NCBI Taxonomy" id="2576452"/>
    <lineage>
        <taxon>Viruses</taxon>
        <taxon>Monodnaviria</taxon>
        <taxon>Sangervirae</taxon>
        <taxon>Phixviricota</taxon>
        <taxon>Malgrandaviricetes</taxon>
        <taxon>Petitvirales</taxon>
        <taxon>Microviridae</taxon>
        <taxon>Microvirus</taxon>
    </lineage>
</organism>
<sequence length="572" mass="63871">MVVVLIRFWALIAASIASTKTFFSMSIFKAMLQPSRRKIAPPLNTGKLKMRNGQTHLFSQVPKAEIPRSRFDRSHNIKTTFDSGYIVPIFVDEALPGDTFNLNLSIFGRLATPLHPFMDNMFVDHFFFSVPYRLVWDNWQKFNGEQVNPGDSTSYLIPQMVSPVGGYAEQTLSDYFGIPTKIAGLTHSALWHRAYNRIYNEWFRDENLQNSVTVPMGDGPDTPATYTLLRRGKRHDYFTSALPWPQKGPAVQLPLGSTAPVLRTNNAPKARVYIAGTNSAAAANIALGTNANGNDFGPPSNTSTYSLDPNGGLYTDLSAATAATINQIRQAFQIQRMYERDARGGTRYTEIIRSHFGVTSPDARLQRTEYLGGGTVSLNVNPIAQTSNTATQPTPQGNLAAMGTFSNSRTGFTQSFTEHCLILGFVSVRADLNYQQGLNRMWSRNTRFDFYWPALSHLGEQTILNKEIYAQGNSTDDLAFGYQERNAEYRYKPSIITGRMRSNSTLPLDTWHLAQNFSALPALNNTFIVENPPVPRVLAVLTEPQILYDGHFKLTCARPMPIYGVPGNIDRF</sequence>
<evidence type="ECO:0000256" key="3">
    <source>
        <dbReference type="ARBA" id="ARBA00022431"/>
    </source>
</evidence>
<dbReference type="Pfam" id="PF02305">
    <property type="entry name" value="Phage_F"/>
    <property type="match status" value="1"/>
</dbReference>
<comment type="subcellular location">
    <subcellularLocation>
        <location evidence="1">Virion</location>
    </subcellularLocation>
</comment>
<evidence type="ECO:0000256" key="1">
    <source>
        <dbReference type="ARBA" id="ARBA00004328"/>
    </source>
</evidence>
<dbReference type="Proteomes" id="UP000322974">
    <property type="component" value="Genome"/>
</dbReference>
<reference evidence="6" key="1">
    <citation type="submission" date="2018-12" db="EMBL/GenBank/DDBJ databases">
        <title>Singled stranded DNA viruses identified in blackflies (Austrosimulium ungulatum) sampled in New Zealand.</title>
        <authorList>
            <person name="Kraberger S."/>
            <person name="Fontenele R.S."/>
            <person name="Schmidlin K."/>
            <person name="Walters M."/>
            <person name="Varsani A."/>
        </authorList>
    </citation>
    <scope>NUCLEOTIDE SEQUENCE [LARGE SCALE GENOMIC DNA]</scope>
    <source>
        <strain evidence="6">045</strain>
    </source>
</reference>
<dbReference type="InterPro" id="IPR037002">
    <property type="entry name" value="Microviridae_protein_F_sf"/>
</dbReference>
<protein>
    <submittedName>
        <fullName evidence="6">Major capsid protein</fullName>
    </submittedName>
</protein>
<evidence type="ECO:0000256" key="2">
    <source>
        <dbReference type="ARBA" id="ARBA00009963"/>
    </source>
</evidence>
<evidence type="ECO:0000313" key="6">
    <source>
        <dbReference type="EMBL" id="QCQ84685.1"/>
    </source>
</evidence>
<accession>A0A4P8PRY8</accession>
<dbReference type="InterPro" id="IPR016184">
    <property type="entry name" value="Capsid/spike_ssDNA_virus"/>
</dbReference>
<keyword evidence="3" id="KW-1140">T=1 icosahedral capsid protein</keyword>
<keyword evidence="5" id="KW-0946">Virion</keyword>
<proteinExistence type="inferred from homology"/>
<dbReference type="InterPro" id="IPR003514">
    <property type="entry name" value="Microviridae_protein_F"/>
</dbReference>
<dbReference type="SUPFAM" id="SSF88645">
    <property type="entry name" value="ssDNA viruses"/>
    <property type="match status" value="1"/>
</dbReference>
<name>A0A4P8PRY8_9VIRU</name>
<evidence type="ECO:0000256" key="5">
    <source>
        <dbReference type="ARBA" id="ARBA00022844"/>
    </source>
</evidence>